<evidence type="ECO:0000313" key="4">
    <source>
        <dbReference type="Proteomes" id="UP000054937"/>
    </source>
</evidence>
<dbReference type="InParanoid" id="A0A0V0QU32"/>
<protein>
    <submittedName>
        <fullName evidence="3">Uncharacterized protein</fullName>
    </submittedName>
</protein>
<keyword evidence="4" id="KW-1185">Reference proteome</keyword>
<dbReference type="Proteomes" id="UP000054937">
    <property type="component" value="Unassembled WGS sequence"/>
</dbReference>
<comment type="caution">
    <text evidence="3">The sequence shown here is derived from an EMBL/GenBank/DDBJ whole genome shotgun (WGS) entry which is preliminary data.</text>
</comment>
<organism evidence="3 4">
    <name type="scientific">Pseudocohnilembus persalinus</name>
    <name type="common">Ciliate</name>
    <dbReference type="NCBI Taxonomy" id="266149"/>
    <lineage>
        <taxon>Eukaryota</taxon>
        <taxon>Sar</taxon>
        <taxon>Alveolata</taxon>
        <taxon>Ciliophora</taxon>
        <taxon>Intramacronucleata</taxon>
        <taxon>Oligohymenophorea</taxon>
        <taxon>Scuticociliatia</taxon>
        <taxon>Philasterida</taxon>
        <taxon>Pseudocohnilembidae</taxon>
        <taxon>Pseudocohnilembus</taxon>
    </lineage>
</organism>
<dbReference type="EMBL" id="LDAU01000105">
    <property type="protein sequence ID" value="KRX05703.1"/>
    <property type="molecule type" value="Genomic_DNA"/>
</dbReference>
<evidence type="ECO:0000313" key="3">
    <source>
        <dbReference type="EMBL" id="KRX05703.1"/>
    </source>
</evidence>
<sequence>MVLVIDVIWSEDVNNLNKSENQKYLQNYTSQFYKSNKSKNADSFSKKTLLQKFRKSSNTINNGQNNDDKNFSEIQQQLIYDNLNINTSQHIQETEKSEDLCDSSEISSQLLKSNILIHVKIEISVNFKSSQIQDDDLIYIISQDSKDQMIVPPYVTEINSKNLLDETIWKVLGHSQIFELEIENDYKSSYAKFSNIQSSEKFSKTLQILTQQINQVEQLNGIKKQFFQSNKKEYFQFPKQQDSNSQQKMYQQIQTKIHSPSHSNKTNKQKYLTSQIDCKLNSNIQKLENQFSTQQRDNSTSKNQIYNNYNENLKYFIQEELQTQDELKNQLNFNKYNKVNREIDFNDINQDVEQEDSINSSFFNQFKVKQQNKNNSDLQQNQFDNSSINNLKTQSFVKQLENRQSLHLTFQKKLDSIVNEEKHINQQNTINKIKSNNHFKNSNELANKLEMANKIKELKQLQEKQIQQQNQFGNLNNLQKQKLVDDSLVKQNLQNQVIKQIDINNKQNLTNFEDQNYILQESIQILPYFNTNPNNISLVSEQDLSIQIQHNNKKELNYDLAKNNSNQFLQIFQSNQDFKNISTNRTATFRDTSTSNQQQIIQKQQLQFLSQSQASNSSNFGNKLMKINKVQNYDKNNQQNKENLIFN</sequence>
<dbReference type="AlphaFoldDB" id="A0A0V0QU32"/>
<name>A0A0V0QU32_PSEPJ</name>
<proteinExistence type="predicted"/>
<gene>
    <name evidence="3" type="ORF">PPERSA_09843</name>
</gene>
<evidence type="ECO:0000256" key="1">
    <source>
        <dbReference type="SAM" id="Coils"/>
    </source>
</evidence>
<feature type="coiled-coil region" evidence="1">
    <location>
        <begin position="451"/>
        <end position="478"/>
    </location>
</feature>
<accession>A0A0V0QU32</accession>
<keyword evidence="1" id="KW-0175">Coiled coil</keyword>
<feature type="region of interest" description="Disordered" evidence="2">
    <location>
        <begin position="239"/>
        <end position="269"/>
    </location>
</feature>
<evidence type="ECO:0000256" key="2">
    <source>
        <dbReference type="SAM" id="MobiDB-lite"/>
    </source>
</evidence>
<reference evidence="3 4" key="1">
    <citation type="journal article" date="2015" name="Sci. Rep.">
        <title>Genome of the facultative scuticociliatosis pathogen Pseudocohnilembus persalinus provides insight into its virulence through horizontal gene transfer.</title>
        <authorList>
            <person name="Xiong J."/>
            <person name="Wang G."/>
            <person name="Cheng J."/>
            <person name="Tian M."/>
            <person name="Pan X."/>
            <person name="Warren A."/>
            <person name="Jiang C."/>
            <person name="Yuan D."/>
            <person name="Miao W."/>
        </authorList>
    </citation>
    <scope>NUCLEOTIDE SEQUENCE [LARGE SCALE GENOMIC DNA]</scope>
    <source>
        <strain evidence="3">36N120E</strain>
    </source>
</reference>